<evidence type="ECO:0000313" key="1">
    <source>
        <dbReference type="EMBL" id="AHJ87641.1"/>
    </source>
</evidence>
<name>A0A0A0PL46_9CAUD</name>
<dbReference type="OrthoDB" id="33459at10239"/>
<accession>A0A0A0PL46</accession>
<dbReference type="EMBL" id="KJ010547">
    <property type="protein sequence ID" value="AHJ87641.1"/>
    <property type="molecule type" value="Genomic_DNA"/>
</dbReference>
<sequence length="162" mass="17863">MHLGNRISGITINYGKRKLDVSAKDILELEVVNMKANISFEGSNFSNRDSLFYTADSVHVYVGGGHLYTVDSVDQEPSTSYAAAGEVALDDFEDHYFDVDNPDDDIFVDIYFQSVLGQPLRLVLPRDEGPLVSFSPNDGGYLTIRSCKTCKNVTYCACTNVG</sequence>
<evidence type="ECO:0000313" key="2">
    <source>
        <dbReference type="Proteomes" id="UP000030232"/>
    </source>
</evidence>
<dbReference type="KEGG" id="vg:26798030"/>
<keyword evidence="2" id="KW-1185">Reference proteome</keyword>
<proteinExistence type="predicted"/>
<dbReference type="GeneID" id="26798030"/>
<organism evidence="1 2">
    <name type="scientific">Bacillus phage Bp8p-C</name>
    <dbReference type="NCBI Taxonomy" id="1445810"/>
    <lineage>
        <taxon>Viruses</taxon>
        <taxon>Duplodnaviria</taxon>
        <taxon>Heunggongvirae</taxon>
        <taxon>Uroviricota</taxon>
        <taxon>Caudoviricetes</taxon>
        <taxon>Herelleviridae</taxon>
        <taxon>Bastillevirinae</taxon>
        <taxon>Agatevirus</taxon>
        <taxon>Agatevirus Bp8pC</taxon>
    </lineage>
</organism>
<dbReference type="Proteomes" id="UP000030232">
    <property type="component" value="Segment"/>
</dbReference>
<reference evidence="1 2" key="1">
    <citation type="journal article" date="2015" name="Appl. Environ. Microbiol.">
        <title>Effects of actin-like proteins encoded by two Bacillus pumilus phages on unstable lysogeny, revealed by genomic analysis.</title>
        <authorList>
            <person name="Yuan Y."/>
            <person name="Peng Q."/>
            <person name="Wu D."/>
            <person name="Kou Z."/>
            <person name="Wu Y."/>
            <person name="Liu P."/>
            <person name="Gao M."/>
        </authorList>
    </citation>
    <scope>NUCLEOTIDE SEQUENCE [LARGE SCALE GENOMIC DNA]</scope>
</reference>
<gene>
    <name evidence="1" type="ORF">Bp8pC_211</name>
</gene>
<protein>
    <submittedName>
        <fullName evidence="1">Uncharacterized protein</fullName>
    </submittedName>
</protein>
<dbReference type="RefSeq" id="YP_009227118.1">
    <property type="nucleotide sequence ID" value="NC_029121.1"/>
</dbReference>